<gene>
    <name evidence="2" type="ORF">THAOC_19099</name>
</gene>
<evidence type="ECO:0000313" key="3">
    <source>
        <dbReference type="Proteomes" id="UP000266841"/>
    </source>
</evidence>
<organism evidence="2 3">
    <name type="scientific">Thalassiosira oceanica</name>
    <name type="common">Marine diatom</name>
    <dbReference type="NCBI Taxonomy" id="159749"/>
    <lineage>
        <taxon>Eukaryota</taxon>
        <taxon>Sar</taxon>
        <taxon>Stramenopiles</taxon>
        <taxon>Ochrophyta</taxon>
        <taxon>Bacillariophyta</taxon>
        <taxon>Coscinodiscophyceae</taxon>
        <taxon>Thalassiosirophycidae</taxon>
        <taxon>Thalassiosirales</taxon>
        <taxon>Thalassiosiraceae</taxon>
        <taxon>Thalassiosira</taxon>
    </lineage>
</organism>
<name>K0SHP0_THAOC</name>
<dbReference type="Proteomes" id="UP000266841">
    <property type="component" value="Unassembled WGS sequence"/>
</dbReference>
<protein>
    <submittedName>
        <fullName evidence="2">Uncharacterized protein</fullName>
    </submittedName>
</protein>
<evidence type="ECO:0000256" key="1">
    <source>
        <dbReference type="SAM" id="Phobius"/>
    </source>
</evidence>
<keyword evidence="1" id="KW-0812">Transmembrane</keyword>
<keyword evidence="1" id="KW-0472">Membrane</keyword>
<feature type="transmembrane region" description="Helical" evidence="1">
    <location>
        <begin position="32"/>
        <end position="51"/>
    </location>
</feature>
<accession>K0SHP0</accession>
<dbReference type="EMBL" id="AGNL01020963">
    <property type="protein sequence ID" value="EJK60526.1"/>
    <property type="molecule type" value="Genomic_DNA"/>
</dbReference>
<keyword evidence="1" id="KW-1133">Transmembrane helix</keyword>
<reference evidence="2 3" key="1">
    <citation type="journal article" date="2012" name="Genome Biol.">
        <title>Genome and low-iron response of an oceanic diatom adapted to chronic iron limitation.</title>
        <authorList>
            <person name="Lommer M."/>
            <person name="Specht M."/>
            <person name="Roy A.S."/>
            <person name="Kraemer L."/>
            <person name="Andreson R."/>
            <person name="Gutowska M.A."/>
            <person name="Wolf J."/>
            <person name="Bergner S.V."/>
            <person name="Schilhabel M.B."/>
            <person name="Klostermeier U.C."/>
            <person name="Beiko R.G."/>
            <person name="Rosenstiel P."/>
            <person name="Hippler M."/>
            <person name="Laroche J."/>
        </authorList>
    </citation>
    <scope>NUCLEOTIDE SEQUENCE [LARGE SCALE GENOMIC DNA]</scope>
    <source>
        <strain evidence="2 3">CCMP1005</strain>
    </source>
</reference>
<keyword evidence="3" id="KW-1185">Reference proteome</keyword>
<sequence length="77" mass="7965">PEPTPTDADVTLLTDESDAPIDPAENRLSGGAIAGIVIGSLVLLAGVYYIVAITNGSNGKKDEQVEREMDEGAQPVV</sequence>
<feature type="non-terminal residue" evidence="2">
    <location>
        <position position="1"/>
    </location>
</feature>
<comment type="caution">
    <text evidence="2">The sequence shown here is derived from an EMBL/GenBank/DDBJ whole genome shotgun (WGS) entry which is preliminary data.</text>
</comment>
<proteinExistence type="predicted"/>
<dbReference type="AlphaFoldDB" id="K0SHP0"/>
<evidence type="ECO:0000313" key="2">
    <source>
        <dbReference type="EMBL" id="EJK60526.1"/>
    </source>
</evidence>